<evidence type="ECO:0000256" key="2">
    <source>
        <dbReference type="SAM" id="Phobius"/>
    </source>
</evidence>
<feature type="compositionally biased region" description="Pro residues" evidence="1">
    <location>
        <begin position="385"/>
        <end position="394"/>
    </location>
</feature>
<dbReference type="RefSeq" id="WP_184800232.1">
    <property type="nucleotide sequence ID" value="NZ_JACHMY010000001.1"/>
</dbReference>
<evidence type="ECO:0000313" key="4">
    <source>
        <dbReference type="EMBL" id="MBB5838957.1"/>
    </source>
</evidence>
<feature type="compositionally biased region" description="Low complexity" evidence="1">
    <location>
        <begin position="395"/>
        <end position="404"/>
    </location>
</feature>
<feature type="region of interest" description="Disordered" evidence="1">
    <location>
        <begin position="204"/>
        <end position="404"/>
    </location>
</feature>
<keyword evidence="2" id="KW-0472">Membrane</keyword>
<feature type="compositionally biased region" description="Pro residues" evidence="1">
    <location>
        <begin position="263"/>
        <end position="299"/>
    </location>
</feature>
<dbReference type="Pfam" id="PF26366">
    <property type="entry name" value="DUF8094"/>
    <property type="match status" value="1"/>
</dbReference>
<protein>
    <recommendedName>
        <fullName evidence="3">DUF8094 domain-containing protein</fullName>
    </recommendedName>
</protein>
<dbReference type="InterPro" id="IPR058407">
    <property type="entry name" value="DUF8094"/>
</dbReference>
<sequence>MRFARITLGLPLALVGVVATLAGAASAFWLVGPDSTVETGEQRLTSRGLAVATAPDLLARHGFTLHVTASSARPVFVGVAHDLDVSSYLGEASYTRIVRFDLPSDIATQEMKGGSERLNPPTGLDWWVADAGGAGKQSAEWETLDGAYDVVVMNADGTPGVDATVTFGAELKGLFGICLVVLGAGLILLFLGIWLVMPRRRRPEEPSAPVTRQETMPYVVPTVPSRPTAAAHPPVPAQDPAPVRPPVPAPVRPAVPAQDPVPVRSPFPAQDPAPAPVRPSAPAPAPTPAPTSGPAPASTPAPSSAGSAPISMGSGPASSGSGPASSGSGPASSGSGAASSGSTPASAGSAPTPAGSAPTSAGSSRPGTGTGASAPRPEPADEPAPRPAPVPGIPPQYQAPAYSPPKAKRVVSALTGGMLLLTATGCVAVPQENTSSGPFTRAAVTVAGGLAVVEKYNDLNNQANQARNPKLAEAIETDPTLAMTRAGYQIGRKTDETGKDKVKPFTYTEPVVGAPQYGAYPMRFVVASGVSTSPDNKQLGVWERTTAGDPWVLKYSVYPSTTVKLPPLEGLRAPTKTDMSKLASLPQSAAANLAEYLTGGPNSPKASLFTPSPGTVTLLNQRAKDKVTDAKKPYIATATDTFRPSGDPLTFITADGRALVFLALTEQYLQRVEPGSNAYWTSGPPTAFSSYVKYTQTLHQDYLHQLAVVIPPKGQGKLQILSLDGQLVGAGGS</sequence>
<evidence type="ECO:0000313" key="5">
    <source>
        <dbReference type="Proteomes" id="UP000549971"/>
    </source>
</evidence>
<proteinExistence type="predicted"/>
<evidence type="ECO:0000256" key="1">
    <source>
        <dbReference type="SAM" id="MobiDB-lite"/>
    </source>
</evidence>
<keyword evidence="2" id="KW-1133">Transmembrane helix</keyword>
<accession>A0A7W9JB67</accession>
<reference evidence="4 5" key="1">
    <citation type="submission" date="2020-08" db="EMBL/GenBank/DDBJ databases">
        <title>Sequencing the genomes of 1000 actinobacteria strains.</title>
        <authorList>
            <person name="Klenk H.-P."/>
        </authorList>
    </citation>
    <scope>NUCLEOTIDE SEQUENCE [LARGE SCALE GENOMIC DNA]</scope>
    <source>
        <strain evidence="4 5">DSM 28967</strain>
    </source>
</reference>
<organism evidence="4 5">
    <name type="scientific">Kribbella italica</name>
    <dbReference type="NCBI Taxonomy" id="1540520"/>
    <lineage>
        <taxon>Bacteria</taxon>
        <taxon>Bacillati</taxon>
        <taxon>Actinomycetota</taxon>
        <taxon>Actinomycetes</taxon>
        <taxon>Propionibacteriales</taxon>
        <taxon>Kribbellaceae</taxon>
        <taxon>Kribbella</taxon>
    </lineage>
</organism>
<feature type="transmembrane region" description="Helical" evidence="2">
    <location>
        <begin position="174"/>
        <end position="197"/>
    </location>
</feature>
<name>A0A7W9JB67_9ACTN</name>
<comment type="caution">
    <text evidence="4">The sequence shown here is derived from an EMBL/GenBank/DDBJ whole genome shotgun (WGS) entry which is preliminary data.</text>
</comment>
<keyword evidence="2" id="KW-0812">Transmembrane</keyword>
<keyword evidence="5" id="KW-1185">Reference proteome</keyword>
<dbReference type="Proteomes" id="UP000549971">
    <property type="component" value="Unassembled WGS sequence"/>
</dbReference>
<feature type="compositionally biased region" description="Low complexity" evidence="1">
    <location>
        <begin position="300"/>
        <end position="375"/>
    </location>
</feature>
<dbReference type="AlphaFoldDB" id="A0A7W9JB67"/>
<gene>
    <name evidence="4" type="ORF">HDA39_005691</name>
</gene>
<feature type="compositionally biased region" description="Pro residues" evidence="1">
    <location>
        <begin position="233"/>
        <end position="253"/>
    </location>
</feature>
<dbReference type="EMBL" id="JACHMY010000001">
    <property type="protein sequence ID" value="MBB5838957.1"/>
    <property type="molecule type" value="Genomic_DNA"/>
</dbReference>
<evidence type="ECO:0000259" key="3">
    <source>
        <dbReference type="Pfam" id="PF26366"/>
    </source>
</evidence>
<feature type="domain" description="DUF8094" evidence="3">
    <location>
        <begin position="443"/>
        <end position="732"/>
    </location>
</feature>